<evidence type="ECO:0000259" key="6">
    <source>
        <dbReference type="Pfam" id="PF17843"/>
    </source>
</evidence>
<dbReference type="Gene3D" id="3.40.50.150">
    <property type="entry name" value="Vaccinia Virus protein VP39"/>
    <property type="match status" value="1"/>
</dbReference>
<protein>
    <recommendedName>
        <fullName evidence="6">Methyltransferase MycE N-terminal domain-containing protein</fullName>
    </recommendedName>
</protein>
<reference evidence="7 8" key="1">
    <citation type="submission" date="2021-03" db="EMBL/GenBank/DDBJ databases">
        <title>Sequencing the genomes of 1000 actinobacteria strains.</title>
        <authorList>
            <person name="Klenk H.-P."/>
        </authorList>
    </citation>
    <scope>NUCLEOTIDE SEQUENCE [LARGE SCALE GENOMIC DNA]</scope>
    <source>
        <strain evidence="7 8">DSM 46670</strain>
    </source>
</reference>
<evidence type="ECO:0000256" key="4">
    <source>
        <dbReference type="ARBA" id="ARBA00022691"/>
    </source>
</evidence>
<feature type="domain" description="Methyltransferase MycE N-terminal" evidence="6">
    <location>
        <begin position="10"/>
        <end position="107"/>
    </location>
</feature>
<dbReference type="Gene3D" id="3.30.1050.30">
    <property type="match status" value="1"/>
</dbReference>
<evidence type="ECO:0000256" key="5">
    <source>
        <dbReference type="ARBA" id="ARBA00023194"/>
    </source>
</evidence>
<keyword evidence="8" id="KW-1185">Reference proteome</keyword>
<evidence type="ECO:0000313" key="8">
    <source>
        <dbReference type="Proteomes" id="UP001519332"/>
    </source>
</evidence>
<evidence type="ECO:0000313" key="7">
    <source>
        <dbReference type="EMBL" id="MBP2328652.1"/>
    </source>
</evidence>
<evidence type="ECO:0000256" key="2">
    <source>
        <dbReference type="ARBA" id="ARBA00022603"/>
    </source>
</evidence>
<accession>A0ABS4TW65</accession>
<comment type="caution">
    <text evidence="7">The sequence shown here is derived from an EMBL/GenBank/DDBJ whole genome shotgun (WGS) entry which is preliminary data.</text>
</comment>
<organism evidence="7 8">
    <name type="scientific">Kibdelosporangium banguiense</name>
    <dbReference type="NCBI Taxonomy" id="1365924"/>
    <lineage>
        <taxon>Bacteria</taxon>
        <taxon>Bacillati</taxon>
        <taxon>Actinomycetota</taxon>
        <taxon>Actinomycetes</taxon>
        <taxon>Pseudonocardiales</taxon>
        <taxon>Pseudonocardiaceae</taxon>
        <taxon>Kibdelosporangium</taxon>
    </lineage>
</organism>
<name>A0ABS4TW65_9PSEU</name>
<dbReference type="RefSeq" id="WP_209645600.1">
    <property type="nucleotide sequence ID" value="NZ_JAGINW010000001.1"/>
</dbReference>
<keyword evidence="3" id="KW-0808">Transferase</keyword>
<keyword evidence="2" id="KW-0489">Methyltransferase</keyword>
<evidence type="ECO:0000256" key="1">
    <source>
        <dbReference type="ARBA" id="ARBA00004792"/>
    </source>
</evidence>
<dbReference type="InterPro" id="IPR029063">
    <property type="entry name" value="SAM-dependent_MTases_sf"/>
</dbReference>
<dbReference type="Proteomes" id="UP001519332">
    <property type="component" value="Unassembled WGS sequence"/>
</dbReference>
<dbReference type="EMBL" id="JAGINW010000001">
    <property type="protein sequence ID" value="MBP2328652.1"/>
    <property type="molecule type" value="Genomic_DNA"/>
</dbReference>
<proteinExistence type="predicted"/>
<keyword evidence="4" id="KW-0949">S-adenosyl-L-methionine</keyword>
<dbReference type="InterPro" id="IPR040800">
    <property type="entry name" value="MycE_N"/>
</dbReference>
<gene>
    <name evidence="7" type="ORF">JOF56_009037</name>
</gene>
<dbReference type="SUPFAM" id="SSF53335">
    <property type="entry name" value="S-adenosyl-L-methionine-dependent methyltransferases"/>
    <property type="match status" value="1"/>
</dbReference>
<keyword evidence="5" id="KW-0045">Antibiotic biosynthesis</keyword>
<dbReference type="Pfam" id="PF17843">
    <property type="entry name" value="MycE_N"/>
    <property type="match status" value="1"/>
</dbReference>
<comment type="pathway">
    <text evidence="1">Antibiotic biosynthesis.</text>
</comment>
<evidence type="ECO:0000256" key="3">
    <source>
        <dbReference type="ARBA" id="ARBA00022679"/>
    </source>
</evidence>
<sequence>MIEITPWGLVEELVYVDGGPRTALAGIVGRHGVDAVVGVLVEELRTRVDHHADFCRVTLLLEISWDGSVFKHVLEFKAGRVAARVAGTESADVVVRWALDDLVRRLYPAAIRADRMGWDYEPVWAERMRGELAAVRAGERQMLDVQREFDETVAAISRASHLVRAATTRGADDLDELAVRFNSDKYGHHHWYTQHYNTHLRHLRDQPVRVLEIGIGGYQDTSSGGESLRMWEQYFRRGLVYGVDIHPKQGAESTRIRTVVGDQSDPAFLARLGEQLGPFDLIIDDGSHVNGDVITSFEALFPYVLDEGYYIVEDTQTAYWPAFGGMPEGSAAPGTSLGFLTRLSDSLNHREYRDSDNYAPTSYERSIAAISFYHNMVFIKKAVNGENGWPIWARSQNPGG</sequence>